<accession>A0AAD8XV00</accession>
<keyword evidence="4" id="KW-1185">Reference proteome</keyword>
<evidence type="ECO:0000313" key="3">
    <source>
        <dbReference type="EMBL" id="KAK1734364.1"/>
    </source>
</evidence>
<evidence type="ECO:0000313" key="4">
    <source>
        <dbReference type="Proteomes" id="UP001224775"/>
    </source>
</evidence>
<name>A0AAD8XV00_9STRA</name>
<reference evidence="3" key="1">
    <citation type="submission" date="2023-06" db="EMBL/GenBank/DDBJ databases">
        <title>Survivors Of The Sea: Transcriptome response of Skeletonema marinoi to long-term dormancy.</title>
        <authorList>
            <person name="Pinder M.I.M."/>
            <person name="Kourtchenko O."/>
            <person name="Robertson E.K."/>
            <person name="Larsson T."/>
            <person name="Maumus F."/>
            <person name="Osuna-Cruz C.M."/>
            <person name="Vancaester E."/>
            <person name="Stenow R."/>
            <person name="Vandepoele K."/>
            <person name="Ploug H."/>
            <person name="Bruchert V."/>
            <person name="Godhe A."/>
            <person name="Topel M."/>
        </authorList>
    </citation>
    <scope>NUCLEOTIDE SEQUENCE</scope>
    <source>
        <strain evidence="3">R05AC</strain>
    </source>
</reference>
<evidence type="ECO:0000256" key="2">
    <source>
        <dbReference type="SAM" id="SignalP"/>
    </source>
</evidence>
<sequence>MMEKNIFHLIILLLPASITSFSVSVYDNVIAPSTCQTLHTLTLQHTRRSHDGSSLFYRGPKVHSGQHQLTPIENALDSILRQLNDTSPMVEYWSRSQYINLDAHADIDENTLKDEGVLRCPRHGHVLYLQIANSDMNCDEQTTGDDGSSGDAAATTTITTEEEKQSRMGPTVVFNRKVAWGSVTPRTIQSAGSDNVGVASHNSPENMKERVQEYIVDVENYWDEETKRQYGLLENDNDDAQEKDEEKMAIVPAVNGRLLRFDGAAFHCVPKPPDRFLLSEDEVTAFLEKDCEEDCEDDDDDYYWGDEDDDDDLEKEDISQQRSVILFNTWPAGSFGPRGVLPDCVVEAVPDGIVLDDDDSASVEDERMSEQWKVWQDEYGPDSEKLHCNPADDWNLCTVDNLDGDETSDVIVPLMGNPTRRGCIQSKAVMQGQGSTKRVENAFYDGRRVSMTTLNE</sequence>
<feature type="region of interest" description="Disordered" evidence="1">
    <location>
        <begin position="140"/>
        <end position="168"/>
    </location>
</feature>
<keyword evidence="2" id="KW-0732">Signal</keyword>
<gene>
    <name evidence="3" type="ORF">QTG54_014871</name>
</gene>
<comment type="caution">
    <text evidence="3">The sequence shown here is derived from an EMBL/GenBank/DDBJ whole genome shotgun (WGS) entry which is preliminary data.</text>
</comment>
<protein>
    <recommendedName>
        <fullName evidence="5">Rieske domain-containing protein</fullName>
    </recommendedName>
</protein>
<evidence type="ECO:0000256" key="1">
    <source>
        <dbReference type="SAM" id="MobiDB-lite"/>
    </source>
</evidence>
<feature type="compositionally biased region" description="Low complexity" evidence="1">
    <location>
        <begin position="144"/>
        <end position="159"/>
    </location>
</feature>
<dbReference type="Proteomes" id="UP001224775">
    <property type="component" value="Unassembled WGS sequence"/>
</dbReference>
<feature type="signal peptide" evidence="2">
    <location>
        <begin position="1"/>
        <end position="20"/>
    </location>
</feature>
<dbReference type="EMBL" id="JATAAI010000039">
    <property type="protein sequence ID" value="KAK1734364.1"/>
    <property type="molecule type" value="Genomic_DNA"/>
</dbReference>
<feature type="chain" id="PRO_5042174768" description="Rieske domain-containing protein" evidence="2">
    <location>
        <begin position="21"/>
        <end position="456"/>
    </location>
</feature>
<proteinExistence type="predicted"/>
<organism evidence="3 4">
    <name type="scientific">Skeletonema marinoi</name>
    <dbReference type="NCBI Taxonomy" id="267567"/>
    <lineage>
        <taxon>Eukaryota</taxon>
        <taxon>Sar</taxon>
        <taxon>Stramenopiles</taxon>
        <taxon>Ochrophyta</taxon>
        <taxon>Bacillariophyta</taxon>
        <taxon>Coscinodiscophyceae</taxon>
        <taxon>Thalassiosirophycidae</taxon>
        <taxon>Thalassiosirales</taxon>
        <taxon>Skeletonemataceae</taxon>
        <taxon>Skeletonema</taxon>
        <taxon>Skeletonema marinoi-dohrnii complex</taxon>
    </lineage>
</organism>
<evidence type="ECO:0008006" key="5">
    <source>
        <dbReference type="Google" id="ProtNLM"/>
    </source>
</evidence>
<dbReference type="AlphaFoldDB" id="A0AAD8XV00"/>